<keyword evidence="3" id="KW-1185">Reference proteome</keyword>
<protein>
    <submittedName>
        <fullName evidence="2">Uncharacterized protein</fullName>
    </submittedName>
</protein>
<accession>A0AAV7EVH3</accession>
<proteinExistence type="predicted"/>
<feature type="region of interest" description="Disordered" evidence="1">
    <location>
        <begin position="1"/>
        <end position="20"/>
    </location>
</feature>
<gene>
    <name evidence="2" type="ORF">H6P81_004984</name>
</gene>
<sequence>MADTDLQFQNLGGSAPSPSSRTFNCFQSQFSSRIDPCKRSGPRIRQASKIRTQGVTVRDAETDSFRVSTFPLPRTLSTPQWDLDETPLMARKAKERFSSKNDLYSSASSLPALFSLSSNPFSAFENGRKEKGTVGHALEFLFGAFSFPSLQRNLSPSRFRRPSLSSKCPLFLFTAISLRAISESPRNDRNVLERITRSQTTKSGPCRTEWARSRYCINVHGERHESQNVRGRIARHVSQDFRNILLNDHFALLSSLTPPARKIRELGTELTEFQQDFLNWKSFGFPPLGILLQVGLRSPLADSINIHSYTPTCDFSEEIMMKMQEAPTLSSSIETAIEGDVSERLLSDEKIPARKSCCKRGFSAASTTSTKGGGNLMKKLRREFLNSHDYKHERSNLQTFDARDGEIATKRRSSLHSFSLRPDVKRTFS</sequence>
<dbReference type="Proteomes" id="UP000825729">
    <property type="component" value="Unassembled WGS sequence"/>
</dbReference>
<evidence type="ECO:0000313" key="2">
    <source>
        <dbReference type="EMBL" id="KAG9452080.1"/>
    </source>
</evidence>
<reference evidence="2 3" key="1">
    <citation type="submission" date="2021-07" db="EMBL/GenBank/DDBJ databases">
        <title>The Aristolochia fimbriata genome: insights into angiosperm evolution, floral development and chemical biosynthesis.</title>
        <authorList>
            <person name="Jiao Y."/>
        </authorList>
    </citation>
    <scope>NUCLEOTIDE SEQUENCE [LARGE SCALE GENOMIC DNA]</scope>
    <source>
        <strain evidence="2">IBCAS-2021</strain>
        <tissue evidence="2">Leaf</tissue>
    </source>
</reference>
<dbReference type="AlphaFoldDB" id="A0AAV7EVH3"/>
<organism evidence="2 3">
    <name type="scientific">Aristolochia fimbriata</name>
    <name type="common">White veined hardy Dutchman's pipe vine</name>
    <dbReference type="NCBI Taxonomy" id="158543"/>
    <lineage>
        <taxon>Eukaryota</taxon>
        <taxon>Viridiplantae</taxon>
        <taxon>Streptophyta</taxon>
        <taxon>Embryophyta</taxon>
        <taxon>Tracheophyta</taxon>
        <taxon>Spermatophyta</taxon>
        <taxon>Magnoliopsida</taxon>
        <taxon>Magnoliidae</taxon>
        <taxon>Piperales</taxon>
        <taxon>Aristolochiaceae</taxon>
        <taxon>Aristolochia</taxon>
    </lineage>
</organism>
<name>A0AAV7EVH3_ARIFI</name>
<comment type="caution">
    <text evidence="2">The sequence shown here is derived from an EMBL/GenBank/DDBJ whole genome shotgun (WGS) entry which is preliminary data.</text>
</comment>
<evidence type="ECO:0000313" key="3">
    <source>
        <dbReference type="Proteomes" id="UP000825729"/>
    </source>
</evidence>
<evidence type="ECO:0000256" key="1">
    <source>
        <dbReference type="SAM" id="MobiDB-lite"/>
    </source>
</evidence>
<dbReference type="EMBL" id="JAINDJ010000003">
    <property type="protein sequence ID" value="KAG9452080.1"/>
    <property type="molecule type" value="Genomic_DNA"/>
</dbReference>